<dbReference type="GO" id="GO:0004222">
    <property type="term" value="F:metalloendopeptidase activity"/>
    <property type="evidence" value="ECO:0007669"/>
    <property type="project" value="InterPro"/>
</dbReference>
<dbReference type="AlphaFoldDB" id="A0A0F5YEM4"/>
<dbReference type="PATRIC" id="fig|1637645.4.peg.6154"/>
<keyword evidence="1" id="KW-0812">Transmembrane</keyword>
<proteinExistence type="predicted"/>
<organism evidence="2 3">
    <name type="scientific">Limnoraphis robusta CS-951</name>
    <dbReference type="NCBI Taxonomy" id="1637645"/>
    <lineage>
        <taxon>Bacteria</taxon>
        <taxon>Bacillati</taxon>
        <taxon>Cyanobacteriota</taxon>
        <taxon>Cyanophyceae</taxon>
        <taxon>Oscillatoriophycideae</taxon>
        <taxon>Oscillatoriales</taxon>
        <taxon>Sirenicapillariaceae</taxon>
        <taxon>Limnoraphis</taxon>
    </lineage>
</organism>
<keyword evidence="1" id="KW-1133">Transmembrane helix</keyword>
<gene>
    <name evidence="2" type="ORF">WN50_14790</name>
</gene>
<dbReference type="OrthoDB" id="448792at2"/>
<feature type="transmembrane region" description="Helical" evidence="1">
    <location>
        <begin position="7"/>
        <end position="26"/>
    </location>
</feature>
<dbReference type="InterPro" id="IPR037219">
    <property type="entry name" value="Peptidase_M41-like"/>
</dbReference>
<dbReference type="Gene3D" id="1.20.58.760">
    <property type="entry name" value="Peptidase M41"/>
    <property type="match status" value="1"/>
</dbReference>
<dbReference type="GO" id="GO:0006508">
    <property type="term" value="P:proteolysis"/>
    <property type="evidence" value="ECO:0007669"/>
    <property type="project" value="UniProtKB-KW"/>
</dbReference>
<evidence type="ECO:0000313" key="3">
    <source>
        <dbReference type="Proteomes" id="UP000033607"/>
    </source>
</evidence>
<sequence length="229" mass="25380">MKQTSLNLIAITIFTLTMSALLGPLIHLSPIIPASLVFSLLVLGTIDTLALQGQGSTVLIESIEGISPEKRDRILRHEAGHFLVAYLMNIPITGYALNALEAWRQGQTAQGGVQFNDRELLGQLQQGQLSGQLIDRYCTVWMAGIAAETLVYDKAEGGAEDRGKIRTVWRQLRRPLSEATLKERWATLQAQTLIEQHQSAYEALMEAMGQRTPVEECCQILEKTLKINP</sequence>
<dbReference type="GO" id="GO:0005524">
    <property type="term" value="F:ATP binding"/>
    <property type="evidence" value="ECO:0007669"/>
    <property type="project" value="InterPro"/>
</dbReference>
<keyword evidence="2" id="KW-0645">Protease</keyword>
<dbReference type="RefSeq" id="WP_046279327.1">
    <property type="nucleotide sequence ID" value="NZ_LATL02000311.1"/>
</dbReference>
<dbReference type="EMBL" id="LATL02000311">
    <property type="protein sequence ID" value="KKD37364.1"/>
    <property type="molecule type" value="Genomic_DNA"/>
</dbReference>
<dbReference type="PANTHER" id="PTHR33471">
    <property type="entry name" value="ATP-DEPENDENT ZINC METALLOPROTEASE-RELATED"/>
    <property type="match status" value="1"/>
</dbReference>
<keyword evidence="1" id="KW-0472">Membrane</keyword>
<accession>A0A0F5YEM4</accession>
<reference evidence="2 3" key="1">
    <citation type="submission" date="2015-06" db="EMBL/GenBank/DDBJ databases">
        <title>Draft genome assembly of filamentous brackish cyanobacterium Limnoraphis robusta strain CS-951.</title>
        <authorList>
            <person name="Willis A."/>
            <person name="Parks M."/>
            <person name="Burford M.A."/>
        </authorList>
    </citation>
    <scope>NUCLEOTIDE SEQUENCE [LARGE SCALE GENOMIC DNA]</scope>
    <source>
        <strain evidence="2 3">CS-951</strain>
    </source>
</reference>
<name>A0A0F5YEM4_9CYAN</name>
<evidence type="ECO:0000313" key="2">
    <source>
        <dbReference type="EMBL" id="KKD37364.1"/>
    </source>
</evidence>
<dbReference type="GO" id="GO:0004176">
    <property type="term" value="F:ATP-dependent peptidase activity"/>
    <property type="evidence" value="ECO:0007669"/>
    <property type="project" value="InterPro"/>
</dbReference>
<dbReference type="Proteomes" id="UP000033607">
    <property type="component" value="Unassembled WGS sequence"/>
</dbReference>
<evidence type="ECO:0000256" key="1">
    <source>
        <dbReference type="SAM" id="Phobius"/>
    </source>
</evidence>
<protein>
    <submittedName>
        <fullName evidence="2">ATP-dependent Zn protease</fullName>
    </submittedName>
</protein>
<dbReference type="SUPFAM" id="SSF140990">
    <property type="entry name" value="FtsH protease domain-like"/>
    <property type="match status" value="1"/>
</dbReference>
<comment type="caution">
    <text evidence="2">The sequence shown here is derived from an EMBL/GenBank/DDBJ whole genome shotgun (WGS) entry which is preliminary data.</text>
</comment>
<dbReference type="PANTHER" id="PTHR33471:SF7">
    <property type="entry name" value="ATP-DEPENDENT ZINC METALLOPROTEASE-RELATED"/>
    <property type="match status" value="1"/>
</dbReference>
<keyword evidence="2" id="KW-0378">Hydrolase</keyword>